<evidence type="ECO:0000256" key="8">
    <source>
        <dbReference type="NCBIfam" id="TIGR01529"/>
    </source>
</evidence>
<dbReference type="Pfam" id="PF02863">
    <property type="entry name" value="Arg_repressor_C"/>
    <property type="match status" value="1"/>
</dbReference>
<dbReference type="NCBIfam" id="TIGR01529">
    <property type="entry name" value="argR_whole"/>
    <property type="match status" value="1"/>
</dbReference>
<sequence length="151" mass="17041">MKKVERQRLVKQLITQNDIETQEELIAKLEAEGVRATQATISRDIREMSIVKTHGADGRIKYAIFSQKQPTSSEDKLKSSLKDTVIRMERIQFMTIIHTEMGGADVVANFLDEVSYDDVAGTVAGVDTIIIISRSNEEAQVFLERMEAMIH</sequence>
<comment type="subcellular location">
    <subcellularLocation>
        <location evidence="1 7">Cytoplasm</location>
    </subcellularLocation>
</comment>
<comment type="function">
    <text evidence="7">Regulates arginine biosynthesis genes.</text>
</comment>
<proteinExistence type="inferred from homology"/>
<name>A0A1E5KUR1_9ENTE</name>
<keyword evidence="4 7" id="KW-0805">Transcription regulation</keyword>
<dbReference type="InterPro" id="IPR036251">
    <property type="entry name" value="Arg_repress_C_sf"/>
</dbReference>
<dbReference type="PANTHER" id="PTHR34471:SF1">
    <property type="entry name" value="ARGININE REPRESSOR"/>
    <property type="match status" value="1"/>
</dbReference>
<protein>
    <recommendedName>
        <fullName evidence="7 8">Arginine repressor</fullName>
    </recommendedName>
</protein>
<dbReference type="InterPro" id="IPR001669">
    <property type="entry name" value="Arg_repress"/>
</dbReference>
<dbReference type="PRINTS" id="PR01467">
    <property type="entry name" value="ARGREPRESSOR"/>
</dbReference>
<evidence type="ECO:0000259" key="11">
    <source>
        <dbReference type="Pfam" id="PF02863"/>
    </source>
</evidence>
<dbReference type="Proteomes" id="UP000095256">
    <property type="component" value="Unassembled WGS sequence"/>
</dbReference>
<comment type="similarity">
    <text evidence="2 7">Belongs to the ArgR family.</text>
</comment>
<dbReference type="GO" id="GO:0006526">
    <property type="term" value="P:L-arginine biosynthetic process"/>
    <property type="evidence" value="ECO:0007669"/>
    <property type="project" value="UniProtKB-UniPathway"/>
</dbReference>
<feature type="domain" description="Arginine repressor C-terminal" evidence="11">
    <location>
        <begin position="81"/>
        <end position="147"/>
    </location>
</feature>
<keyword evidence="6 7" id="KW-0804">Transcription</keyword>
<dbReference type="InterPro" id="IPR036390">
    <property type="entry name" value="WH_DNA-bd_sf"/>
</dbReference>
<dbReference type="HAMAP" id="MF_00173">
    <property type="entry name" value="Arg_repressor"/>
    <property type="match status" value="1"/>
</dbReference>
<evidence type="ECO:0000256" key="5">
    <source>
        <dbReference type="ARBA" id="ARBA00023125"/>
    </source>
</evidence>
<evidence type="ECO:0000256" key="9">
    <source>
        <dbReference type="SAM" id="Coils"/>
    </source>
</evidence>
<dbReference type="AlphaFoldDB" id="A0A1E5KUR1"/>
<organism evidence="12 13">
    <name type="scientific">Enterococcus rivorum</name>
    <dbReference type="NCBI Taxonomy" id="762845"/>
    <lineage>
        <taxon>Bacteria</taxon>
        <taxon>Bacillati</taxon>
        <taxon>Bacillota</taxon>
        <taxon>Bacilli</taxon>
        <taxon>Lactobacillales</taxon>
        <taxon>Enterococcaceae</taxon>
        <taxon>Enterococcus</taxon>
    </lineage>
</organism>
<evidence type="ECO:0000259" key="10">
    <source>
        <dbReference type="Pfam" id="PF01316"/>
    </source>
</evidence>
<dbReference type="GO" id="GO:1900079">
    <property type="term" value="P:regulation of arginine biosynthetic process"/>
    <property type="evidence" value="ECO:0007669"/>
    <property type="project" value="UniProtKB-UniRule"/>
</dbReference>
<dbReference type="UniPathway" id="UPA00068"/>
<dbReference type="GO" id="GO:0003700">
    <property type="term" value="F:DNA-binding transcription factor activity"/>
    <property type="evidence" value="ECO:0007669"/>
    <property type="project" value="UniProtKB-UniRule"/>
</dbReference>
<feature type="domain" description="Arginine repressor DNA-binding" evidence="10">
    <location>
        <begin position="1"/>
        <end position="67"/>
    </location>
</feature>
<dbReference type="InterPro" id="IPR020899">
    <property type="entry name" value="Arg_repress_C"/>
</dbReference>
<dbReference type="OrthoDB" id="9807089at2"/>
<feature type="coiled-coil region" evidence="9">
    <location>
        <begin position="12"/>
        <end position="39"/>
    </location>
</feature>
<dbReference type="Pfam" id="PF01316">
    <property type="entry name" value="Arg_repressor"/>
    <property type="match status" value="1"/>
</dbReference>
<dbReference type="GO" id="GO:0051259">
    <property type="term" value="P:protein complex oligomerization"/>
    <property type="evidence" value="ECO:0007669"/>
    <property type="project" value="InterPro"/>
</dbReference>
<keyword evidence="3 7" id="KW-0963">Cytoplasm</keyword>
<comment type="pathway">
    <text evidence="7">Amino-acid biosynthesis; L-arginine biosynthesis [regulation].</text>
</comment>
<evidence type="ECO:0000256" key="1">
    <source>
        <dbReference type="ARBA" id="ARBA00004496"/>
    </source>
</evidence>
<evidence type="ECO:0000256" key="3">
    <source>
        <dbReference type="ARBA" id="ARBA00022490"/>
    </source>
</evidence>
<dbReference type="InterPro" id="IPR020900">
    <property type="entry name" value="Arg_repress_DNA-bd"/>
</dbReference>
<evidence type="ECO:0000256" key="6">
    <source>
        <dbReference type="ARBA" id="ARBA00023163"/>
    </source>
</evidence>
<dbReference type="Gene3D" id="1.10.10.10">
    <property type="entry name" value="Winged helix-like DNA-binding domain superfamily/Winged helix DNA-binding domain"/>
    <property type="match status" value="1"/>
</dbReference>
<keyword evidence="13" id="KW-1185">Reference proteome</keyword>
<accession>A0A1E5KUR1</accession>
<dbReference type="Gene3D" id="3.30.1360.40">
    <property type="match status" value="1"/>
</dbReference>
<evidence type="ECO:0000256" key="4">
    <source>
        <dbReference type="ARBA" id="ARBA00023015"/>
    </source>
</evidence>
<evidence type="ECO:0000256" key="7">
    <source>
        <dbReference type="HAMAP-Rule" id="MF_00173"/>
    </source>
</evidence>
<reference evidence="12 13" key="1">
    <citation type="submission" date="2016-09" db="EMBL/GenBank/DDBJ databases">
        <authorList>
            <person name="Capua I."/>
            <person name="De Benedictis P."/>
            <person name="Joannis T."/>
            <person name="Lombin L.H."/>
            <person name="Cattoli G."/>
        </authorList>
    </citation>
    <scope>NUCLEOTIDE SEQUENCE [LARGE SCALE GENOMIC DNA]</scope>
    <source>
        <strain evidence="12 13">LMG 25899</strain>
    </source>
</reference>
<dbReference type="GO" id="GO:0005737">
    <property type="term" value="C:cytoplasm"/>
    <property type="evidence" value="ECO:0007669"/>
    <property type="project" value="UniProtKB-SubCell"/>
</dbReference>
<keyword evidence="5 7" id="KW-0238">DNA-binding</keyword>
<dbReference type="EMBL" id="MIEK01000040">
    <property type="protein sequence ID" value="OEH81647.1"/>
    <property type="molecule type" value="Genomic_DNA"/>
</dbReference>
<dbReference type="STRING" id="762845.BCR26_16130"/>
<keyword evidence="7" id="KW-0028">Amino-acid biosynthesis</keyword>
<dbReference type="GO" id="GO:0034618">
    <property type="term" value="F:arginine binding"/>
    <property type="evidence" value="ECO:0007669"/>
    <property type="project" value="InterPro"/>
</dbReference>
<evidence type="ECO:0000313" key="13">
    <source>
        <dbReference type="Proteomes" id="UP000095256"/>
    </source>
</evidence>
<keyword evidence="7" id="KW-0055">Arginine biosynthesis</keyword>
<dbReference type="SUPFAM" id="SSF46785">
    <property type="entry name" value="Winged helix' DNA-binding domain"/>
    <property type="match status" value="1"/>
</dbReference>
<dbReference type="SUPFAM" id="SSF55252">
    <property type="entry name" value="C-terminal domain of arginine repressor"/>
    <property type="match status" value="1"/>
</dbReference>
<comment type="caution">
    <text evidence="12">The sequence shown here is derived from an EMBL/GenBank/DDBJ whole genome shotgun (WGS) entry which is preliminary data.</text>
</comment>
<keyword evidence="7" id="KW-0678">Repressor</keyword>
<keyword evidence="9" id="KW-0175">Coiled coil</keyword>
<evidence type="ECO:0000256" key="2">
    <source>
        <dbReference type="ARBA" id="ARBA00008316"/>
    </source>
</evidence>
<dbReference type="GO" id="GO:0003677">
    <property type="term" value="F:DNA binding"/>
    <property type="evidence" value="ECO:0007669"/>
    <property type="project" value="UniProtKB-KW"/>
</dbReference>
<gene>
    <name evidence="7" type="primary">argR</name>
    <name evidence="12" type="ORF">BCR26_16130</name>
</gene>
<dbReference type="PANTHER" id="PTHR34471">
    <property type="entry name" value="ARGININE REPRESSOR"/>
    <property type="match status" value="1"/>
</dbReference>
<evidence type="ECO:0000313" key="12">
    <source>
        <dbReference type="EMBL" id="OEH81647.1"/>
    </source>
</evidence>
<dbReference type="InterPro" id="IPR036388">
    <property type="entry name" value="WH-like_DNA-bd_sf"/>
</dbReference>
<dbReference type="RefSeq" id="WP_069699401.1">
    <property type="nucleotide sequence ID" value="NZ_JAGGMA010000047.1"/>
</dbReference>